<feature type="compositionally biased region" description="Polar residues" evidence="1">
    <location>
        <begin position="84"/>
        <end position="101"/>
    </location>
</feature>
<comment type="caution">
    <text evidence="2">The sequence shown here is derived from an EMBL/GenBank/DDBJ whole genome shotgun (WGS) entry which is preliminary data.</text>
</comment>
<keyword evidence="3" id="KW-1185">Reference proteome</keyword>
<feature type="region of interest" description="Disordered" evidence="1">
    <location>
        <begin position="188"/>
        <end position="238"/>
    </location>
</feature>
<reference evidence="2 3" key="1">
    <citation type="submission" date="2020-12" db="EMBL/GenBank/DDBJ databases">
        <title>Pseudomonas schmalbachii sp. nov. isolated from millipede gut.</title>
        <authorList>
            <person name="Shelomi M."/>
        </authorList>
    </citation>
    <scope>NUCLEOTIDE SEQUENCE [LARGE SCALE GENOMIC DNA]</scope>
    <source>
        <strain evidence="2 3">Milli4</strain>
    </source>
</reference>
<protein>
    <recommendedName>
        <fullName evidence="4">Tox-REase-5 domain-containing protein</fullName>
    </recommendedName>
</protein>
<dbReference type="Proteomes" id="UP000669060">
    <property type="component" value="Unassembled WGS sequence"/>
</dbReference>
<dbReference type="EMBL" id="JAELYA010000003">
    <property type="protein sequence ID" value="MBO3275761.1"/>
    <property type="molecule type" value="Genomic_DNA"/>
</dbReference>
<dbReference type="RefSeq" id="WP_208313700.1">
    <property type="nucleotide sequence ID" value="NZ_JAELYA010000003.1"/>
</dbReference>
<feature type="region of interest" description="Disordered" evidence="1">
    <location>
        <begin position="355"/>
        <end position="376"/>
    </location>
</feature>
<feature type="region of interest" description="Disordered" evidence="1">
    <location>
        <begin position="84"/>
        <end position="104"/>
    </location>
</feature>
<evidence type="ECO:0000313" key="3">
    <source>
        <dbReference type="Proteomes" id="UP000669060"/>
    </source>
</evidence>
<evidence type="ECO:0000313" key="2">
    <source>
        <dbReference type="EMBL" id="MBO3275761.1"/>
    </source>
</evidence>
<organism evidence="2 3">
    <name type="scientific">Pseudomonas schmalbachii</name>
    <dbReference type="NCBI Taxonomy" id="2816993"/>
    <lineage>
        <taxon>Bacteria</taxon>
        <taxon>Pseudomonadati</taxon>
        <taxon>Pseudomonadota</taxon>
        <taxon>Gammaproteobacteria</taxon>
        <taxon>Pseudomonadales</taxon>
        <taxon>Pseudomonadaceae</taxon>
        <taxon>Pseudomonas</taxon>
    </lineage>
</organism>
<proteinExistence type="predicted"/>
<evidence type="ECO:0008006" key="4">
    <source>
        <dbReference type="Google" id="ProtNLM"/>
    </source>
</evidence>
<sequence length="376" mass="40445">MATPITINGPAVFRPLSDGTTLGLYPHANSVGWAVWSNQNELLNNGSFTPLAYEEFRRKYAELNLPTFDFRPALTGSYSGSGNTIGKITGEGPSSGTSAQGANPPLDKNLLEQAKAGLQNSIDAWVASTGFSTGAMVVGAMATAVSEVFMPESYWEIIPTGKLGKIGKKGVEALGDLVKGEKAAEKAADTARAEEAARKAEEAKKAEQARKPKEPEKKEDGGKVKGNKSAETGKCGEWLSRMDMMDEGFDEILSVQNNSGQGVDLIGRNSQTGEVKAWEVKATETSRAGSLSKAQAEMGGEGFTIDRLRKAANRLGHYQSAPHGTDEAARKALKWIKQSTNISYEKREVFIENIDKGCMKSPKKPSRSKPWPSRNV</sequence>
<evidence type="ECO:0000256" key="1">
    <source>
        <dbReference type="SAM" id="MobiDB-lite"/>
    </source>
</evidence>
<accession>A0ABS3TQ40</accession>
<gene>
    <name evidence="2" type="ORF">JFY56_11040</name>
</gene>
<name>A0ABS3TQ40_9PSED</name>
<feature type="compositionally biased region" description="Basic and acidic residues" evidence="1">
    <location>
        <begin position="188"/>
        <end position="223"/>
    </location>
</feature>